<dbReference type="RefSeq" id="WP_087425862.1">
    <property type="nucleotide sequence ID" value="NZ_NFII01000005.1"/>
</dbReference>
<protein>
    <recommendedName>
        <fullName evidence="1">Phosphoadenosine phosphosulphate reductase domain-containing protein</fullName>
    </recommendedName>
</protein>
<accession>A0A1Y3YU66</accession>
<dbReference type="EMBL" id="NFII01000005">
    <property type="protein sequence ID" value="OUO01383.1"/>
    <property type="molecule type" value="Genomic_DNA"/>
</dbReference>
<dbReference type="InterPro" id="IPR014729">
    <property type="entry name" value="Rossmann-like_a/b/a_fold"/>
</dbReference>
<dbReference type="Proteomes" id="UP000195386">
    <property type="component" value="Unassembled WGS sequence"/>
</dbReference>
<sequence length="264" mass="30569">MIIAWFSCGITSAVACKIALSLYDDVHIYYIETGSGHPDNARFLVDCEKWYGLPIHIIRSDKYLNVEDVLLKRRYINGPTGAACTFELKKQVRYKLEKKLHHWDGQVWGFDFDPKEINRAIRLKQQYPGTKPLFPLIERQITKPDAMGILWKAGIKRPVMYSMGYNNNNCIGCVKGGMGYWNKIRKDFPDVFNEVAQIERDINATCLKDKYGRIFLDELPTWRGDPVEEIIPDCSLICQIEFQEIIDRQVERVLKGEICINDVV</sequence>
<evidence type="ECO:0000313" key="2">
    <source>
        <dbReference type="EMBL" id="OUO01383.1"/>
    </source>
</evidence>
<dbReference type="InterPro" id="IPR002500">
    <property type="entry name" value="PAPS_reduct_dom"/>
</dbReference>
<comment type="caution">
    <text evidence="2">The sequence shown here is derived from an EMBL/GenBank/DDBJ whole genome shotgun (WGS) entry which is preliminary data.</text>
</comment>
<dbReference type="SUPFAM" id="SSF52402">
    <property type="entry name" value="Adenine nucleotide alpha hydrolases-like"/>
    <property type="match status" value="1"/>
</dbReference>
<dbReference type="AlphaFoldDB" id="A0A1Y3YU66"/>
<evidence type="ECO:0000259" key="1">
    <source>
        <dbReference type="Pfam" id="PF01507"/>
    </source>
</evidence>
<gene>
    <name evidence="2" type="ORF">B5F97_06925</name>
</gene>
<reference evidence="3" key="1">
    <citation type="submission" date="2017-04" db="EMBL/GenBank/DDBJ databases">
        <title>Function of individual gut microbiota members based on whole genome sequencing of pure cultures obtained from chicken caecum.</title>
        <authorList>
            <person name="Medvecky M."/>
            <person name="Cejkova D."/>
            <person name="Polansky O."/>
            <person name="Karasova D."/>
            <person name="Kubasova T."/>
            <person name="Cizek A."/>
            <person name="Rychlik I."/>
        </authorList>
    </citation>
    <scope>NUCLEOTIDE SEQUENCE [LARGE SCALE GENOMIC DNA]</scope>
    <source>
        <strain evidence="3">An43</strain>
    </source>
</reference>
<organism evidence="2 3">
    <name type="scientific">Bacteroides clarus</name>
    <dbReference type="NCBI Taxonomy" id="626929"/>
    <lineage>
        <taxon>Bacteria</taxon>
        <taxon>Pseudomonadati</taxon>
        <taxon>Bacteroidota</taxon>
        <taxon>Bacteroidia</taxon>
        <taxon>Bacteroidales</taxon>
        <taxon>Bacteroidaceae</taxon>
        <taxon>Bacteroides</taxon>
    </lineage>
</organism>
<dbReference type="Gene3D" id="3.40.50.620">
    <property type="entry name" value="HUPs"/>
    <property type="match status" value="1"/>
</dbReference>
<dbReference type="Pfam" id="PF01507">
    <property type="entry name" value="PAPS_reduct"/>
    <property type="match status" value="1"/>
</dbReference>
<proteinExistence type="predicted"/>
<dbReference type="GO" id="GO:0003824">
    <property type="term" value="F:catalytic activity"/>
    <property type="evidence" value="ECO:0007669"/>
    <property type="project" value="InterPro"/>
</dbReference>
<name>A0A1Y3YU66_9BACE</name>
<evidence type="ECO:0000313" key="3">
    <source>
        <dbReference type="Proteomes" id="UP000195386"/>
    </source>
</evidence>
<feature type="domain" description="Phosphoadenosine phosphosulphate reductase" evidence="1">
    <location>
        <begin position="3"/>
        <end position="72"/>
    </location>
</feature>